<gene>
    <name evidence="2" type="ORF">Tci_598145</name>
</gene>
<reference evidence="2" key="1">
    <citation type="journal article" date="2019" name="Sci. Rep.">
        <title>Draft genome of Tanacetum cinerariifolium, the natural source of mosquito coil.</title>
        <authorList>
            <person name="Yamashiro T."/>
            <person name="Shiraishi A."/>
            <person name="Satake H."/>
            <person name="Nakayama K."/>
        </authorList>
    </citation>
    <scope>NUCLEOTIDE SEQUENCE</scope>
</reference>
<feature type="compositionally biased region" description="Basic residues" evidence="1">
    <location>
        <begin position="111"/>
        <end position="128"/>
    </location>
</feature>
<organism evidence="2">
    <name type="scientific">Tanacetum cinerariifolium</name>
    <name type="common">Dalmatian daisy</name>
    <name type="synonym">Chrysanthemum cinerariifolium</name>
    <dbReference type="NCBI Taxonomy" id="118510"/>
    <lineage>
        <taxon>Eukaryota</taxon>
        <taxon>Viridiplantae</taxon>
        <taxon>Streptophyta</taxon>
        <taxon>Embryophyta</taxon>
        <taxon>Tracheophyta</taxon>
        <taxon>Spermatophyta</taxon>
        <taxon>Magnoliopsida</taxon>
        <taxon>eudicotyledons</taxon>
        <taxon>Gunneridae</taxon>
        <taxon>Pentapetalae</taxon>
        <taxon>asterids</taxon>
        <taxon>campanulids</taxon>
        <taxon>Asterales</taxon>
        <taxon>Asteraceae</taxon>
        <taxon>Asteroideae</taxon>
        <taxon>Anthemideae</taxon>
        <taxon>Anthemidinae</taxon>
        <taxon>Tanacetum</taxon>
    </lineage>
</organism>
<comment type="caution">
    <text evidence="2">The sequence shown here is derived from an EMBL/GenBank/DDBJ whole genome shotgun (WGS) entry which is preliminary data.</text>
</comment>
<name>A0A699JCF6_TANCI</name>
<proteinExistence type="predicted"/>
<protein>
    <submittedName>
        <fullName evidence="2">Uncharacterized protein</fullName>
    </submittedName>
</protein>
<dbReference type="EMBL" id="BKCJ010394464">
    <property type="protein sequence ID" value="GFA26173.1"/>
    <property type="molecule type" value="Genomic_DNA"/>
</dbReference>
<evidence type="ECO:0000313" key="2">
    <source>
        <dbReference type="EMBL" id="GFA26173.1"/>
    </source>
</evidence>
<sequence>MGKVRYGNKTIDDTTRERRYYKWVAQNSKFKDHDSSHEEKMYDNPCEYHHEYPRSYVPQKNKDMLKPQESLFNEEYTNNMTPIVGTSQKLTLKERKGMPWMMCGKNAKSSMRAHHTHGTMRDSKKKNNGKLFDDAMPLGRVNRSRFVEMIRKEIDEEGGTIRKM</sequence>
<dbReference type="AlphaFoldDB" id="A0A699JCF6"/>
<evidence type="ECO:0000256" key="1">
    <source>
        <dbReference type="SAM" id="MobiDB-lite"/>
    </source>
</evidence>
<feature type="region of interest" description="Disordered" evidence="1">
    <location>
        <begin position="109"/>
        <end position="135"/>
    </location>
</feature>
<accession>A0A699JCF6</accession>